<dbReference type="InterPro" id="IPR051798">
    <property type="entry name" value="Class-II_PLP-Dep_Aminotrans"/>
</dbReference>
<dbReference type="InterPro" id="IPR004839">
    <property type="entry name" value="Aminotransferase_I/II_large"/>
</dbReference>
<dbReference type="InterPro" id="IPR015421">
    <property type="entry name" value="PyrdxlP-dep_Trfase_major"/>
</dbReference>
<sequence>MKYNFDEVIDRASTNSKKWNSEIYKTIYNGNSDLLPLWVADMDFKVAQPILDSMSKIIEHGVLGYTSVDEEYYNAIINWNKKRKNINIDKDWIVFTNGVVPAISFVIQTFSQKEDNILIQTPVYHPFRMTTENNGRKVITNPLVNNEGYYTIDFQDFEKKIIENKIKIFILCNPHNPVGRVWTKDELTKMGDICLKHNVLVISDEIHSDLIFKENTHCSFLSLDRKYFSNLVVCTAPSKTFNLAGVQISLILIPNKEVREAYQKTLGNVRIETPNSFGIAAVKSGYTQGEEWLEQVIEYLDGNRKFIENFLKEKLPKAKYIKPEGTYLAWIYLEDVLKDKKIEKFFEEEAKVAIDYGYWFGEEGRGYIRLNFACPRSILEEALNRIVNALE</sequence>
<dbReference type="Proteomes" id="UP000728968">
    <property type="component" value="Unassembled WGS sequence"/>
</dbReference>
<dbReference type="Pfam" id="PF00155">
    <property type="entry name" value="Aminotran_1_2"/>
    <property type="match status" value="1"/>
</dbReference>
<protein>
    <recommendedName>
        <fullName evidence="2">cysteine-S-conjugate beta-lyase</fullName>
        <ecNumber evidence="2">4.4.1.13</ecNumber>
    </recommendedName>
</protein>
<comment type="cofactor">
    <cofactor evidence="1">
        <name>pyridoxal 5'-phosphate</name>
        <dbReference type="ChEBI" id="CHEBI:597326"/>
    </cofactor>
</comment>
<comment type="caution">
    <text evidence="7">The sequence shown here is derived from an EMBL/GenBank/DDBJ whole genome shotgun (WGS) entry which is preliminary data.</text>
</comment>
<dbReference type="PANTHER" id="PTHR43525:SF1">
    <property type="entry name" value="PROTEIN MALY"/>
    <property type="match status" value="1"/>
</dbReference>
<accession>A0ABS2G4F3</accession>
<organism evidence="7 8">
    <name type="scientific">Fusobacterium mortiferum</name>
    <dbReference type="NCBI Taxonomy" id="850"/>
    <lineage>
        <taxon>Bacteria</taxon>
        <taxon>Fusobacteriati</taxon>
        <taxon>Fusobacteriota</taxon>
        <taxon>Fusobacteriia</taxon>
        <taxon>Fusobacteriales</taxon>
        <taxon>Fusobacteriaceae</taxon>
        <taxon>Fusobacterium</taxon>
    </lineage>
</organism>
<dbReference type="PANTHER" id="PTHR43525">
    <property type="entry name" value="PROTEIN MALY"/>
    <property type="match status" value="1"/>
</dbReference>
<dbReference type="EC" id="4.4.1.13" evidence="2"/>
<evidence type="ECO:0000256" key="2">
    <source>
        <dbReference type="ARBA" id="ARBA00012224"/>
    </source>
</evidence>
<dbReference type="Gene3D" id="3.40.640.10">
    <property type="entry name" value="Type I PLP-dependent aspartate aminotransferase-like (Major domain)"/>
    <property type="match status" value="1"/>
</dbReference>
<dbReference type="NCBIfam" id="TIGR04350">
    <property type="entry name" value="C_S_lyase_PatB"/>
    <property type="match status" value="1"/>
</dbReference>
<keyword evidence="7" id="KW-0808">Transferase</keyword>
<evidence type="ECO:0000256" key="5">
    <source>
        <dbReference type="ARBA" id="ARBA00037974"/>
    </source>
</evidence>
<evidence type="ECO:0000256" key="4">
    <source>
        <dbReference type="ARBA" id="ARBA00023239"/>
    </source>
</evidence>
<dbReference type="Gene3D" id="3.90.1150.10">
    <property type="entry name" value="Aspartate Aminotransferase, domain 1"/>
    <property type="match status" value="1"/>
</dbReference>
<evidence type="ECO:0000313" key="7">
    <source>
        <dbReference type="EMBL" id="MBM6875977.1"/>
    </source>
</evidence>
<evidence type="ECO:0000256" key="1">
    <source>
        <dbReference type="ARBA" id="ARBA00001933"/>
    </source>
</evidence>
<feature type="domain" description="Aminotransferase class I/classII large" evidence="6">
    <location>
        <begin position="60"/>
        <end position="386"/>
    </location>
</feature>
<reference evidence="7 8" key="1">
    <citation type="journal article" date="2021" name="Sci. Rep.">
        <title>The distribution of antibiotic resistance genes in chicken gut microbiota commensals.</title>
        <authorList>
            <person name="Juricova H."/>
            <person name="Matiasovicova J."/>
            <person name="Kubasova T."/>
            <person name="Cejkova D."/>
            <person name="Rychlik I."/>
        </authorList>
    </citation>
    <scope>NUCLEOTIDE SEQUENCE [LARGE SCALE GENOMIC DNA]</scope>
    <source>
        <strain evidence="7 8">An425</strain>
    </source>
</reference>
<proteinExistence type="inferred from homology"/>
<dbReference type="GO" id="GO:0008483">
    <property type="term" value="F:transaminase activity"/>
    <property type="evidence" value="ECO:0007669"/>
    <property type="project" value="UniProtKB-KW"/>
</dbReference>
<dbReference type="SUPFAM" id="SSF53383">
    <property type="entry name" value="PLP-dependent transferases"/>
    <property type="match status" value="1"/>
</dbReference>
<dbReference type="EMBL" id="JACJLT010000141">
    <property type="protein sequence ID" value="MBM6875977.1"/>
    <property type="molecule type" value="Genomic_DNA"/>
</dbReference>
<dbReference type="InterPro" id="IPR015424">
    <property type="entry name" value="PyrdxlP-dep_Trfase"/>
</dbReference>
<name>A0ABS2G4F3_FUSMR</name>
<keyword evidence="8" id="KW-1185">Reference proteome</keyword>
<dbReference type="InterPro" id="IPR015422">
    <property type="entry name" value="PyrdxlP-dep_Trfase_small"/>
</dbReference>
<evidence type="ECO:0000259" key="6">
    <source>
        <dbReference type="Pfam" id="PF00155"/>
    </source>
</evidence>
<comment type="similarity">
    <text evidence="5">Belongs to the class-II pyridoxal-phosphate-dependent aminotransferase family. MalY/PatB cystathionine beta-lyase subfamily.</text>
</comment>
<gene>
    <name evidence="7" type="ORF">H6A04_10025</name>
</gene>
<dbReference type="RefSeq" id="WP_204716631.1">
    <property type="nucleotide sequence ID" value="NZ_JACJLT010000141.1"/>
</dbReference>
<evidence type="ECO:0000256" key="3">
    <source>
        <dbReference type="ARBA" id="ARBA00022898"/>
    </source>
</evidence>
<dbReference type="CDD" id="cd00609">
    <property type="entry name" value="AAT_like"/>
    <property type="match status" value="1"/>
</dbReference>
<keyword evidence="4" id="KW-0456">Lyase</keyword>
<dbReference type="InterPro" id="IPR027619">
    <property type="entry name" value="C-S_lyase_PatB-like"/>
</dbReference>
<keyword evidence="7" id="KW-0032">Aminotransferase</keyword>
<keyword evidence="3" id="KW-0663">Pyridoxal phosphate</keyword>
<evidence type="ECO:0000313" key="8">
    <source>
        <dbReference type="Proteomes" id="UP000728968"/>
    </source>
</evidence>